<keyword evidence="9" id="KW-0808">Transferase</keyword>
<keyword evidence="10" id="KW-1185">Reference proteome</keyword>
<keyword evidence="4 7" id="KW-0812">Transmembrane</keyword>
<feature type="transmembrane region" description="Helical" evidence="7">
    <location>
        <begin position="308"/>
        <end position="338"/>
    </location>
</feature>
<evidence type="ECO:0000313" key="10">
    <source>
        <dbReference type="Proteomes" id="UP001300692"/>
    </source>
</evidence>
<feature type="transmembrane region" description="Helical" evidence="7">
    <location>
        <begin position="165"/>
        <end position="183"/>
    </location>
</feature>
<comment type="caution">
    <text evidence="9">The sequence shown here is derived from an EMBL/GenBank/DDBJ whole genome shotgun (WGS) entry which is preliminary data.</text>
</comment>
<comment type="subcellular location">
    <subcellularLocation>
        <location evidence="1">Cell membrane</location>
        <topology evidence="1">Multi-pass membrane protein</topology>
    </subcellularLocation>
</comment>
<evidence type="ECO:0000256" key="6">
    <source>
        <dbReference type="ARBA" id="ARBA00023136"/>
    </source>
</evidence>
<dbReference type="Proteomes" id="UP001300692">
    <property type="component" value="Unassembled WGS sequence"/>
</dbReference>
<evidence type="ECO:0000313" key="9">
    <source>
        <dbReference type="EMBL" id="MCV9389472.1"/>
    </source>
</evidence>
<reference evidence="9 10" key="1">
    <citation type="submission" date="2022-10" db="EMBL/GenBank/DDBJ databases">
        <title>Comparative genomics and taxonomic characterization of three novel marine species of genus Reichenbachiella exhibiting antioxidant and polysaccharide degradation activities.</title>
        <authorList>
            <person name="Muhammad N."/>
            <person name="Lee Y.-J."/>
            <person name="Ko J."/>
            <person name="Kim S.-G."/>
        </authorList>
    </citation>
    <scope>NUCLEOTIDE SEQUENCE [LARGE SCALE GENOMIC DNA]</scope>
    <source>
        <strain evidence="9 10">ABR2-5</strain>
    </source>
</reference>
<evidence type="ECO:0000256" key="5">
    <source>
        <dbReference type="ARBA" id="ARBA00022989"/>
    </source>
</evidence>
<comment type="similarity">
    <text evidence="2">Belongs to the acyltransferase 3 family.</text>
</comment>
<feature type="transmembrane region" description="Helical" evidence="7">
    <location>
        <begin position="20"/>
        <end position="37"/>
    </location>
</feature>
<feature type="transmembrane region" description="Helical" evidence="7">
    <location>
        <begin position="242"/>
        <end position="264"/>
    </location>
</feature>
<dbReference type="PANTHER" id="PTHR40074">
    <property type="entry name" value="O-ACETYLTRANSFERASE WECH"/>
    <property type="match status" value="1"/>
</dbReference>
<dbReference type="EMBL" id="JAOYOD010000001">
    <property type="protein sequence ID" value="MCV9389472.1"/>
    <property type="molecule type" value="Genomic_DNA"/>
</dbReference>
<evidence type="ECO:0000256" key="2">
    <source>
        <dbReference type="ARBA" id="ARBA00007400"/>
    </source>
</evidence>
<keyword evidence="9" id="KW-0012">Acyltransferase</keyword>
<feature type="domain" description="Acyltransferase 3" evidence="8">
    <location>
        <begin position="18"/>
        <end position="325"/>
    </location>
</feature>
<dbReference type="InterPro" id="IPR002656">
    <property type="entry name" value="Acyl_transf_3_dom"/>
</dbReference>
<keyword evidence="5 7" id="KW-1133">Transmembrane helix</keyword>
<protein>
    <submittedName>
        <fullName evidence="9">Acyltransferase</fullName>
    </submittedName>
</protein>
<feature type="transmembrane region" description="Helical" evidence="7">
    <location>
        <begin position="140"/>
        <end position="158"/>
    </location>
</feature>
<dbReference type="Pfam" id="PF01757">
    <property type="entry name" value="Acyl_transf_3"/>
    <property type="match status" value="1"/>
</dbReference>
<dbReference type="PANTHER" id="PTHR40074:SF2">
    <property type="entry name" value="O-ACETYLTRANSFERASE WECH"/>
    <property type="match status" value="1"/>
</dbReference>
<feature type="transmembrane region" description="Helical" evidence="7">
    <location>
        <begin position="189"/>
        <end position="206"/>
    </location>
</feature>
<dbReference type="GO" id="GO:0016746">
    <property type="term" value="F:acyltransferase activity"/>
    <property type="evidence" value="ECO:0007669"/>
    <property type="project" value="UniProtKB-KW"/>
</dbReference>
<evidence type="ECO:0000256" key="7">
    <source>
        <dbReference type="SAM" id="Phobius"/>
    </source>
</evidence>
<evidence type="ECO:0000256" key="4">
    <source>
        <dbReference type="ARBA" id="ARBA00022692"/>
    </source>
</evidence>
<evidence type="ECO:0000256" key="3">
    <source>
        <dbReference type="ARBA" id="ARBA00022475"/>
    </source>
</evidence>
<keyword evidence="6 7" id="KW-0472">Membrane</keyword>
<keyword evidence="3" id="KW-1003">Cell membrane</keyword>
<organism evidence="9 10">
    <name type="scientific">Reichenbachiella ulvae</name>
    <dbReference type="NCBI Taxonomy" id="2980104"/>
    <lineage>
        <taxon>Bacteria</taxon>
        <taxon>Pseudomonadati</taxon>
        <taxon>Bacteroidota</taxon>
        <taxon>Cytophagia</taxon>
        <taxon>Cytophagales</taxon>
        <taxon>Reichenbachiellaceae</taxon>
        <taxon>Reichenbachiella</taxon>
    </lineage>
</organism>
<evidence type="ECO:0000259" key="8">
    <source>
        <dbReference type="Pfam" id="PF01757"/>
    </source>
</evidence>
<feature type="transmembrane region" description="Helical" evidence="7">
    <location>
        <begin position="57"/>
        <end position="74"/>
    </location>
</feature>
<dbReference type="RefSeq" id="WP_264140390.1">
    <property type="nucleotide sequence ID" value="NZ_JAOYOD010000001.1"/>
</dbReference>
<feature type="transmembrane region" description="Helical" evidence="7">
    <location>
        <begin position="284"/>
        <end position="302"/>
    </location>
</feature>
<accession>A0ABT3D0I6</accession>
<name>A0ABT3D0I6_9BACT</name>
<evidence type="ECO:0000256" key="1">
    <source>
        <dbReference type="ARBA" id="ARBA00004651"/>
    </source>
</evidence>
<feature type="transmembrane region" description="Helical" evidence="7">
    <location>
        <begin position="218"/>
        <end position="236"/>
    </location>
</feature>
<sequence length="342" mass="39760">MSVSKITGISKNNIARLGWIDYAKGIAIILVVYRHILIGVERSGLEVSSWLINANEIVYSFRMPLFFMISGLFVSKSIAKRNTFKAFFGYKINTIYYPYLIWGIIQISIQILLSKFTNAERGLIDFGLLLVHPRAIDQLWYLYALFNVSILFFFLNTTLKINDKLLFFISLIALGCSTFVKEYSLIHDTLYFLIFFVIGHLLRSFVLDESKSELFQSFIPFLILFPFFWGTQYYWLTHQDMNIYFFALIAVLGTLFVFSLSFILNKYQILSFLKIVGRHSLQVYLMHLIIVSAVRIIMVKFLSIDSPIAILLTGWVLGVYIPILAYQLLIPYGFGYFFKFKK</sequence>
<gene>
    <name evidence="9" type="ORF">N7U62_22605</name>
</gene>
<feature type="transmembrane region" description="Helical" evidence="7">
    <location>
        <begin position="95"/>
        <end position="113"/>
    </location>
</feature>
<proteinExistence type="inferred from homology"/>